<evidence type="ECO:0000256" key="5">
    <source>
        <dbReference type="ARBA" id="ARBA00022729"/>
    </source>
</evidence>
<dbReference type="SMART" id="SM00409">
    <property type="entry name" value="IG"/>
    <property type="match status" value="9"/>
</dbReference>
<dbReference type="InterPro" id="IPR036179">
    <property type="entry name" value="Ig-like_dom_sf"/>
</dbReference>
<accession>A0A0X3PVI5</accession>
<feature type="domain" description="Ig-like" evidence="11">
    <location>
        <begin position="8"/>
        <end position="98"/>
    </location>
</feature>
<dbReference type="EMBL" id="GEEE01007360">
    <property type="protein sequence ID" value="JAP55865.1"/>
    <property type="molecule type" value="Transcribed_RNA"/>
</dbReference>
<dbReference type="GO" id="GO:0005886">
    <property type="term" value="C:plasma membrane"/>
    <property type="evidence" value="ECO:0007669"/>
    <property type="project" value="TreeGrafter"/>
</dbReference>
<evidence type="ECO:0000256" key="3">
    <source>
        <dbReference type="ARBA" id="ARBA00006692"/>
    </source>
</evidence>
<dbReference type="GO" id="GO:0043025">
    <property type="term" value="C:neuronal cell body"/>
    <property type="evidence" value="ECO:0007669"/>
    <property type="project" value="TreeGrafter"/>
</dbReference>
<dbReference type="GO" id="GO:0005737">
    <property type="term" value="C:cytoplasm"/>
    <property type="evidence" value="ECO:0007669"/>
    <property type="project" value="UniProtKB-SubCell"/>
</dbReference>
<gene>
    <name evidence="12" type="ORF">TR139987</name>
</gene>
<reference evidence="12" key="1">
    <citation type="submission" date="2016-01" db="EMBL/GenBank/DDBJ databases">
        <title>Reference transcriptome for the parasite Schistocephalus solidus: insights into the molecular evolution of parasitism.</title>
        <authorList>
            <person name="Hebert F.O."/>
            <person name="Grambauer S."/>
            <person name="Barber I."/>
            <person name="Landry C.R."/>
            <person name="Aubin-Horth N."/>
        </authorList>
    </citation>
    <scope>NUCLEOTIDE SEQUENCE</scope>
</reference>
<keyword evidence="6" id="KW-0677">Repeat</keyword>
<comment type="subcellular location">
    <subcellularLocation>
        <location evidence="2">Cytoplasm</location>
    </subcellularLocation>
    <subcellularLocation>
        <location evidence="1">Nucleus</location>
    </subcellularLocation>
</comment>
<evidence type="ECO:0000256" key="1">
    <source>
        <dbReference type="ARBA" id="ARBA00004123"/>
    </source>
</evidence>
<keyword evidence="4" id="KW-0963">Cytoplasm</keyword>
<dbReference type="SUPFAM" id="SSF48726">
    <property type="entry name" value="Immunoglobulin"/>
    <property type="match status" value="9"/>
</dbReference>
<feature type="domain" description="Ig-like" evidence="11">
    <location>
        <begin position="595"/>
        <end position="684"/>
    </location>
</feature>
<evidence type="ECO:0000256" key="9">
    <source>
        <dbReference type="ARBA" id="ARBA00023319"/>
    </source>
</evidence>
<dbReference type="GO" id="GO:0005634">
    <property type="term" value="C:nucleus"/>
    <property type="evidence" value="ECO:0007669"/>
    <property type="project" value="UniProtKB-SubCell"/>
</dbReference>
<dbReference type="GO" id="GO:0007156">
    <property type="term" value="P:homophilic cell adhesion via plasma membrane adhesion molecules"/>
    <property type="evidence" value="ECO:0007669"/>
    <property type="project" value="TreeGrafter"/>
</dbReference>
<dbReference type="PANTHER" id="PTHR45080">
    <property type="entry name" value="CONTACTIN 5"/>
    <property type="match status" value="1"/>
</dbReference>
<feature type="domain" description="Ig-like" evidence="11">
    <location>
        <begin position="109"/>
        <end position="203"/>
    </location>
</feature>
<protein>
    <recommendedName>
        <fullName evidence="11">Ig-like domain-containing protein</fullName>
    </recommendedName>
</protein>
<dbReference type="GO" id="GO:0030424">
    <property type="term" value="C:axon"/>
    <property type="evidence" value="ECO:0007669"/>
    <property type="project" value="TreeGrafter"/>
</dbReference>
<feature type="non-terminal residue" evidence="12">
    <location>
        <position position="956"/>
    </location>
</feature>
<dbReference type="FunFam" id="2.60.40.10:FF:000097">
    <property type="entry name" value="Bent, isoform F"/>
    <property type="match status" value="1"/>
</dbReference>
<feature type="region of interest" description="Disordered" evidence="10">
    <location>
        <begin position="404"/>
        <end position="433"/>
    </location>
</feature>
<dbReference type="InterPro" id="IPR007110">
    <property type="entry name" value="Ig-like_dom"/>
</dbReference>
<feature type="domain" description="Ig-like" evidence="11">
    <location>
        <begin position="781"/>
        <end position="868"/>
    </location>
</feature>
<dbReference type="InterPro" id="IPR013098">
    <property type="entry name" value="Ig_I-set"/>
</dbReference>
<dbReference type="GO" id="GO:0050808">
    <property type="term" value="P:synapse organization"/>
    <property type="evidence" value="ECO:0007669"/>
    <property type="project" value="TreeGrafter"/>
</dbReference>
<dbReference type="InterPro" id="IPR013783">
    <property type="entry name" value="Ig-like_fold"/>
</dbReference>
<evidence type="ECO:0000256" key="8">
    <source>
        <dbReference type="ARBA" id="ARBA00023242"/>
    </source>
</evidence>
<dbReference type="InterPro" id="IPR050958">
    <property type="entry name" value="Cell_Adh-Cytoskel_Orgn"/>
</dbReference>
<feature type="region of interest" description="Disordered" evidence="10">
    <location>
        <begin position="515"/>
        <end position="580"/>
    </location>
</feature>
<feature type="domain" description="Ig-like" evidence="11">
    <location>
        <begin position="688"/>
        <end position="777"/>
    </location>
</feature>
<dbReference type="AlphaFoldDB" id="A0A0X3PVI5"/>
<dbReference type="Gene3D" id="2.60.40.10">
    <property type="entry name" value="Immunoglobulins"/>
    <property type="match status" value="9"/>
</dbReference>
<feature type="domain" description="Ig-like" evidence="11">
    <location>
        <begin position="871"/>
        <end position="956"/>
    </location>
</feature>
<sequence>MTTKGLAPKFTDKPKIKQAGKNVVFECTLIADPIGQISWSKEGTPIASGGRFKAAVQSSGTNHTLTLEISQINTQDGGDYAVVAKNAFGESSANIKLNLGTKAQPQKAPKFPDKPQIRKDKDTNEVVLSCLLEGKPKPELTFYLADKVITEKPGKRTFVVTPLSEDTYTVEIRIASPTPEDGGNYRINAKNGAGESNASITLNLQAKEKTGDNPPTFEPSSIKKDGRAVVIECRCTANPAPTFTWLKGSLEVKPRIGKYEKKSFKDGAVYVEVLRILNFASIDADSYILVAKNSAGEAKSTNVLKYPKVVGPPTVTYSDDNKKATIEVKCESSESCTINWKKGATLLKAGGRFTIQNTQDGDTMASVLTIDQLTDADNGIYDCEFTNTFGSAKATGTIKVQAKKPNEEYETEGPQKSSIPKLTSKPEDKTAEPGSTVIIKLGYNGGTTAPEVKFLKRGLDVTTDSRAVVRVDTFGKTVSMTLRLVKAEDQALYTVQLLSGGKVCDTASFNLNVEKKSEENDEVPELQIASPNWGSRRASSQRRDDEGRQSKSGHFLDPKALEEQLQARRDSSSSRRTSLAEAIPGFPMLKHRETPKVEKEKFVEELQDTKVKEGQPKIVLKCTFCKANARFRWYKNKLEIFQGPKYNFLQEGQVYALEIKSLAMEDAAKYSCKCNEISTTCTLTVEEKKYVYYFNQKLPKTAEVVRGKDLTLECSVSDPRAPVVWYHNGEKIEYIAGKIELKRRENRCIMKIVRAKPEAAGEYCCMVEGDETYVDVAVEDPDWFFTRELKPQTALETDAMVRFECEVSDREAEVQWFKNDQPITADDKYEIVTESRLKRVLKIKNITMDDDAVYTCKVAKKTTSARLTVKPDVEFKQNLIDTNGIETKYKELVCKAYNPKKYPIRWFKNDEEITFDDRISTQESDGSIYLIFKALQMDDEAVYSCRIGSHQTSGKL</sequence>
<organism evidence="12">
    <name type="scientific">Schistocephalus solidus</name>
    <name type="common">Tapeworm</name>
    <dbReference type="NCBI Taxonomy" id="70667"/>
    <lineage>
        <taxon>Eukaryota</taxon>
        <taxon>Metazoa</taxon>
        <taxon>Spiralia</taxon>
        <taxon>Lophotrochozoa</taxon>
        <taxon>Platyhelminthes</taxon>
        <taxon>Cestoda</taxon>
        <taxon>Eucestoda</taxon>
        <taxon>Diphyllobothriidea</taxon>
        <taxon>Diphyllobothriidae</taxon>
        <taxon>Schistocephalus</taxon>
    </lineage>
</organism>
<name>A0A0X3PVI5_SCHSO</name>
<proteinExistence type="inferred from homology"/>
<evidence type="ECO:0000259" key="11">
    <source>
        <dbReference type="PROSITE" id="PS50835"/>
    </source>
</evidence>
<dbReference type="PANTHER" id="PTHR45080:SF8">
    <property type="entry name" value="IG-LIKE DOMAIN-CONTAINING PROTEIN"/>
    <property type="match status" value="1"/>
</dbReference>
<dbReference type="SMART" id="SM00408">
    <property type="entry name" value="IGc2"/>
    <property type="match status" value="8"/>
</dbReference>
<evidence type="ECO:0000313" key="12">
    <source>
        <dbReference type="EMBL" id="JAP55865.1"/>
    </source>
</evidence>
<evidence type="ECO:0000256" key="6">
    <source>
        <dbReference type="ARBA" id="ARBA00022737"/>
    </source>
</evidence>
<dbReference type="FunFam" id="2.60.40.10:FF:000050">
    <property type="entry name" value="Titin isoform B"/>
    <property type="match status" value="1"/>
</dbReference>
<dbReference type="CDD" id="cd00096">
    <property type="entry name" value="Ig"/>
    <property type="match status" value="2"/>
</dbReference>
<dbReference type="InterPro" id="IPR003599">
    <property type="entry name" value="Ig_sub"/>
</dbReference>
<dbReference type="GO" id="GO:0008046">
    <property type="term" value="F:axon guidance receptor activity"/>
    <property type="evidence" value="ECO:0007669"/>
    <property type="project" value="TreeGrafter"/>
</dbReference>
<dbReference type="Pfam" id="PF07679">
    <property type="entry name" value="I-set"/>
    <property type="match status" value="8"/>
</dbReference>
<feature type="compositionally biased region" description="Basic and acidic residues" evidence="10">
    <location>
        <begin position="541"/>
        <end position="573"/>
    </location>
</feature>
<evidence type="ECO:0000256" key="10">
    <source>
        <dbReference type="SAM" id="MobiDB-lite"/>
    </source>
</evidence>
<feature type="domain" description="Ig-like" evidence="11">
    <location>
        <begin position="215"/>
        <end position="305"/>
    </location>
</feature>
<evidence type="ECO:0000256" key="4">
    <source>
        <dbReference type="ARBA" id="ARBA00022490"/>
    </source>
</evidence>
<evidence type="ECO:0000256" key="2">
    <source>
        <dbReference type="ARBA" id="ARBA00004496"/>
    </source>
</evidence>
<dbReference type="InterPro" id="IPR003598">
    <property type="entry name" value="Ig_sub2"/>
</dbReference>
<evidence type="ECO:0000256" key="7">
    <source>
        <dbReference type="ARBA" id="ARBA00023157"/>
    </source>
</evidence>
<keyword evidence="8" id="KW-0539">Nucleus</keyword>
<keyword evidence="5" id="KW-0732">Signal</keyword>
<feature type="domain" description="Ig-like" evidence="11">
    <location>
        <begin position="307"/>
        <end position="399"/>
    </location>
</feature>
<keyword evidence="7" id="KW-1015">Disulfide bond</keyword>
<keyword evidence="9" id="KW-0393">Immunoglobulin domain</keyword>
<dbReference type="PROSITE" id="PS50835">
    <property type="entry name" value="IG_LIKE"/>
    <property type="match status" value="8"/>
</dbReference>
<comment type="similarity">
    <text evidence="3">Belongs to the protein kinase superfamily. CAMK Ser/Thr protein kinase family.</text>
</comment>